<dbReference type="SUPFAM" id="SSF55073">
    <property type="entry name" value="Nucleotide cyclase"/>
    <property type="match status" value="1"/>
</dbReference>
<dbReference type="InterPro" id="IPR043128">
    <property type="entry name" value="Rev_trsase/Diguanyl_cyclase"/>
</dbReference>
<evidence type="ECO:0000313" key="4">
    <source>
        <dbReference type="EMBL" id="OJF09859.1"/>
    </source>
</evidence>
<evidence type="ECO:0000259" key="3">
    <source>
        <dbReference type="PROSITE" id="PS50887"/>
    </source>
</evidence>
<evidence type="ECO:0000259" key="2">
    <source>
        <dbReference type="PROSITE" id="PS50883"/>
    </source>
</evidence>
<dbReference type="Gene3D" id="3.30.70.270">
    <property type="match status" value="1"/>
</dbReference>
<keyword evidence="5" id="KW-1185">Reference proteome</keyword>
<feature type="transmembrane region" description="Helical" evidence="1">
    <location>
        <begin position="284"/>
        <end position="305"/>
    </location>
</feature>
<dbReference type="NCBIfam" id="TIGR00254">
    <property type="entry name" value="GGDEF"/>
    <property type="match status" value="1"/>
</dbReference>
<keyword evidence="1" id="KW-1133">Transmembrane helix</keyword>
<dbReference type="AlphaFoldDB" id="A0A1K0GKZ0"/>
<dbReference type="PANTHER" id="PTHR44757:SF2">
    <property type="entry name" value="BIOFILM ARCHITECTURE MAINTENANCE PROTEIN MBAA"/>
    <property type="match status" value="1"/>
</dbReference>
<dbReference type="Pfam" id="PF00563">
    <property type="entry name" value="EAL"/>
    <property type="match status" value="1"/>
</dbReference>
<gene>
    <name evidence="4" type="ORF">BG844_35280</name>
</gene>
<feature type="transmembrane region" description="Helical" evidence="1">
    <location>
        <begin position="90"/>
        <end position="109"/>
    </location>
</feature>
<keyword evidence="1" id="KW-0472">Membrane</keyword>
<dbReference type="PROSITE" id="PS50887">
    <property type="entry name" value="GGDEF"/>
    <property type="match status" value="1"/>
</dbReference>
<keyword evidence="1" id="KW-0812">Transmembrane</keyword>
<protein>
    <submittedName>
        <fullName evidence="4">Diguanylate cyclase</fullName>
    </submittedName>
</protein>
<evidence type="ECO:0000313" key="5">
    <source>
        <dbReference type="Proteomes" id="UP000182486"/>
    </source>
</evidence>
<feature type="transmembrane region" description="Helical" evidence="1">
    <location>
        <begin position="191"/>
        <end position="211"/>
    </location>
</feature>
<comment type="caution">
    <text evidence="4">The sequence shown here is derived from an EMBL/GenBank/DDBJ whole genome shotgun (WGS) entry which is preliminary data.</text>
</comment>
<dbReference type="Gene3D" id="3.20.20.450">
    <property type="entry name" value="EAL domain"/>
    <property type="match status" value="1"/>
</dbReference>
<dbReference type="SUPFAM" id="SSF141868">
    <property type="entry name" value="EAL domain-like"/>
    <property type="match status" value="1"/>
</dbReference>
<dbReference type="CDD" id="cd01949">
    <property type="entry name" value="GGDEF"/>
    <property type="match status" value="1"/>
</dbReference>
<dbReference type="PROSITE" id="PS50883">
    <property type="entry name" value="EAL"/>
    <property type="match status" value="1"/>
</dbReference>
<feature type="transmembrane region" description="Helical" evidence="1">
    <location>
        <begin position="217"/>
        <end position="236"/>
    </location>
</feature>
<dbReference type="SMART" id="SM00052">
    <property type="entry name" value="EAL"/>
    <property type="match status" value="1"/>
</dbReference>
<feature type="transmembrane region" description="Helical" evidence="1">
    <location>
        <begin position="33"/>
        <end position="52"/>
    </location>
</feature>
<dbReference type="EMBL" id="MEIA01000543">
    <property type="protein sequence ID" value="OJF09859.1"/>
    <property type="molecule type" value="Genomic_DNA"/>
</dbReference>
<dbReference type="InterPro" id="IPR052155">
    <property type="entry name" value="Biofilm_reg_signaling"/>
</dbReference>
<dbReference type="CDD" id="cd01948">
    <property type="entry name" value="EAL"/>
    <property type="match status" value="1"/>
</dbReference>
<proteinExistence type="predicted"/>
<dbReference type="SMART" id="SM00267">
    <property type="entry name" value="GGDEF"/>
    <property type="match status" value="1"/>
</dbReference>
<feature type="transmembrane region" description="Helical" evidence="1">
    <location>
        <begin position="121"/>
        <end position="141"/>
    </location>
</feature>
<dbReference type="RefSeq" id="WP_071809759.1">
    <property type="nucleotide sequence ID" value="NZ_MEIA01000543.1"/>
</dbReference>
<evidence type="ECO:0000256" key="1">
    <source>
        <dbReference type="SAM" id="Phobius"/>
    </source>
</evidence>
<dbReference type="Pfam" id="PF00990">
    <property type="entry name" value="GGDEF"/>
    <property type="match status" value="1"/>
</dbReference>
<feature type="transmembrane region" description="Helical" evidence="1">
    <location>
        <begin position="59"/>
        <end position="78"/>
    </location>
</feature>
<dbReference type="Proteomes" id="UP000182486">
    <property type="component" value="Unassembled WGS sequence"/>
</dbReference>
<reference evidence="4 5" key="1">
    <citation type="submission" date="2016-09" db="EMBL/GenBank/DDBJ databases">
        <title>Couchioplanes caeruleus draft genome sequence.</title>
        <authorList>
            <person name="Sheehan J."/>
            <person name="Caffrey P."/>
        </authorList>
    </citation>
    <scope>NUCLEOTIDE SEQUENCE [LARGE SCALE GENOMIC DNA]</scope>
    <source>
        <strain evidence="4 5">DSM 43634</strain>
    </source>
</reference>
<dbReference type="InterPro" id="IPR029787">
    <property type="entry name" value="Nucleotide_cyclase"/>
</dbReference>
<organism evidence="4 5">
    <name type="scientific">Couchioplanes caeruleus subsp. caeruleus</name>
    <dbReference type="NCBI Taxonomy" id="56427"/>
    <lineage>
        <taxon>Bacteria</taxon>
        <taxon>Bacillati</taxon>
        <taxon>Actinomycetota</taxon>
        <taxon>Actinomycetes</taxon>
        <taxon>Micromonosporales</taxon>
        <taxon>Micromonosporaceae</taxon>
        <taxon>Couchioplanes</taxon>
    </lineage>
</organism>
<feature type="domain" description="GGDEF" evidence="3">
    <location>
        <begin position="345"/>
        <end position="476"/>
    </location>
</feature>
<feature type="domain" description="EAL" evidence="2">
    <location>
        <begin position="484"/>
        <end position="739"/>
    </location>
</feature>
<accession>A0A1K0GKZ0</accession>
<feature type="transmembrane region" description="Helical" evidence="1">
    <location>
        <begin position="257"/>
        <end position="278"/>
    </location>
</feature>
<name>A0A1K0GKZ0_9ACTN</name>
<feature type="transmembrane region" description="Helical" evidence="1">
    <location>
        <begin position="161"/>
        <end position="179"/>
    </location>
</feature>
<dbReference type="InterPro" id="IPR001633">
    <property type="entry name" value="EAL_dom"/>
</dbReference>
<dbReference type="PANTHER" id="PTHR44757">
    <property type="entry name" value="DIGUANYLATE CYCLASE DGCP"/>
    <property type="match status" value="1"/>
</dbReference>
<dbReference type="InterPro" id="IPR000160">
    <property type="entry name" value="GGDEF_dom"/>
</dbReference>
<dbReference type="InterPro" id="IPR035919">
    <property type="entry name" value="EAL_sf"/>
</dbReference>
<sequence>MRHSRLWWLWLTVGTLATGSYYLLPEGGMGRNIVYNVIGLASALGIVLAIRLHRPPHPAMWYWFAAAEAVWVVGDIVYEYYQYTEVEAPYPSAADAFYLSAYPMILFALHRMSRDNGRRDLAGLVDATILATGLGLVFWVAMMEPVASDSTAPMLERLVSVAYPAVDVLLLALLARLAFGMAAWTPTMRLLAVGVVLLLIADTGYSLLDLYTDSDGTLLDAAFMLSYVTWGAAALHPSMFPRVAVAQVESRMTAGRILLLATSSLLGPALLLVPRIGGNVNDRTAIGIGAIVLFLLVLLRMSGFVGQVQRQARQLTDMAMRDDLTGLANRRRFERDLGKALHRGGRPVVALLGLTGFKSVNDQLGHAVGDQLLVAVGRRLSTGMDDRAQVARMGGDEFAILIDDATPDSAAAVVDAITAALHDAFRVGGHELLVNGSVGMADATGATDAMELVRRADIAMYAAKTSGETCRWYATELDQQAGEEARLGAELRTALDSGQFRLVYQPIVELPHGRIKAVETLVRWDHPERGFISPVDFIPVAERNGLIMELGAWILREACHQASRWYAELGDVAPEHISVNASARQLAHRGFAALVASALEDSGLSATRLTIEVTETAVFEGGPAVDTLHRLHDLGVRIALDDFGTGHSSLGLLQTVPVDVLKVDKSFVDTITMAGRHAVIATALIQVADGLGLTAVAEGVETAEQAAELERLGYRLAQGYYFGIPEAQPDFRRNRESAVDPAAI</sequence>